<gene>
    <name evidence="3" type="ordered locus">Bcep1808_6949</name>
</gene>
<protein>
    <submittedName>
        <fullName evidence="3">Putative lipoprotein transmembrane</fullName>
    </submittedName>
</protein>
<keyword evidence="3" id="KW-0812">Transmembrane</keyword>
<keyword evidence="3" id="KW-0449">Lipoprotein</keyword>
<feature type="region of interest" description="Disordered" evidence="1">
    <location>
        <begin position="25"/>
        <end position="74"/>
    </location>
</feature>
<feature type="compositionally biased region" description="Low complexity" evidence="1">
    <location>
        <begin position="34"/>
        <end position="63"/>
    </location>
</feature>
<reference evidence="3 4" key="1">
    <citation type="submission" date="2007-03" db="EMBL/GenBank/DDBJ databases">
        <title>Complete sequence of plasmid pBVIE01 of Burkholderia vietnamiensis G4.</title>
        <authorList>
            <consortium name="US DOE Joint Genome Institute"/>
            <person name="Copeland A."/>
            <person name="Lucas S."/>
            <person name="Lapidus A."/>
            <person name="Barry K."/>
            <person name="Detter J.C."/>
            <person name="Glavina del Rio T."/>
            <person name="Hammon N."/>
            <person name="Israni S."/>
            <person name="Dalin E."/>
            <person name="Tice H."/>
            <person name="Pitluck S."/>
            <person name="Chain P."/>
            <person name="Malfatti S."/>
            <person name="Shin M."/>
            <person name="Vergez L."/>
            <person name="Schmutz J."/>
            <person name="Larimer F."/>
            <person name="Land M."/>
            <person name="Hauser L."/>
            <person name="Kyrpides N."/>
            <person name="Tiedje J."/>
            <person name="Richardson P."/>
        </authorList>
    </citation>
    <scope>NUCLEOTIDE SEQUENCE [LARGE SCALE GENOMIC DNA]</scope>
    <source>
        <strain evidence="4">G4 / LMG 22486</strain>
        <plasmid evidence="3 4">pBVIE01</plasmid>
    </source>
</reference>
<feature type="signal peptide" evidence="2">
    <location>
        <begin position="1"/>
        <end position="20"/>
    </location>
</feature>
<accession>A4JU83</accession>
<feature type="chain" id="PRO_5002670402" evidence="2">
    <location>
        <begin position="21"/>
        <end position="310"/>
    </location>
</feature>
<dbReference type="AlphaFoldDB" id="A4JU83"/>
<dbReference type="HOGENOM" id="CLU_080659_0_0_4"/>
<geneLocation type="plasmid" evidence="3 4">
    <name>pBVIE01</name>
</geneLocation>
<name>A4JU83_BURVG</name>
<keyword evidence="3" id="KW-0614">Plasmid</keyword>
<sequence length="310" mass="30466">MQSNQSLRLMIAIAVSVVLSACGGGGGGDKKPEGGPIISTPAASDTPAASAPAATPPAASDPAGTPPGNTPGLKVTGSASLVGAQNVAVVFAGNALKSSGLGGNFLSTLSALYSNQGVTPEGAFTALAANNGAMTVKLSDIGQIDDVVGNGQYAIGRWSAGQFTVTTPSTNNTQTIGANQGFPYAVGIPLDLYSGPSSGVLSCSYDASTKPTAFNGSVVPGVVNSALSSATINLSNKLISLNLNLDIGGDHGVTVTKNSMIPDMITSASGSTVVANTVGADVTKPYLVVSYGTSTPSSGDVGGIVVFHCQ</sequence>
<evidence type="ECO:0000313" key="4">
    <source>
        <dbReference type="Proteomes" id="UP000002287"/>
    </source>
</evidence>
<organism evidence="3 4">
    <name type="scientific">Burkholderia vietnamiensis (strain G4 / LMG 22486)</name>
    <name type="common">Burkholderia cepacia (strain R1808)</name>
    <dbReference type="NCBI Taxonomy" id="269482"/>
    <lineage>
        <taxon>Bacteria</taxon>
        <taxon>Pseudomonadati</taxon>
        <taxon>Pseudomonadota</taxon>
        <taxon>Betaproteobacteria</taxon>
        <taxon>Burkholderiales</taxon>
        <taxon>Burkholderiaceae</taxon>
        <taxon>Burkholderia</taxon>
        <taxon>Burkholderia cepacia complex</taxon>
    </lineage>
</organism>
<dbReference type="EMBL" id="CP000617">
    <property type="protein sequence ID" value="ABO59836.1"/>
    <property type="molecule type" value="Genomic_DNA"/>
</dbReference>
<dbReference type="KEGG" id="bvi:Bcep1808_6949"/>
<proteinExistence type="predicted"/>
<keyword evidence="3" id="KW-0472">Membrane</keyword>
<dbReference type="Proteomes" id="UP000002287">
    <property type="component" value="Plasmid pBVIE01"/>
</dbReference>
<evidence type="ECO:0000256" key="2">
    <source>
        <dbReference type="SAM" id="SignalP"/>
    </source>
</evidence>
<evidence type="ECO:0000256" key="1">
    <source>
        <dbReference type="SAM" id="MobiDB-lite"/>
    </source>
</evidence>
<evidence type="ECO:0000313" key="3">
    <source>
        <dbReference type="EMBL" id="ABO59836.1"/>
    </source>
</evidence>
<keyword evidence="2" id="KW-0732">Signal</keyword>